<reference evidence="4" key="2">
    <citation type="submission" date="2020-08" db="EMBL/GenBank/DDBJ databases">
        <title>Plant Genome Project.</title>
        <authorList>
            <person name="Zhang R.-G."/>
        </authorList>
    </citation>
    <scope>NUCLEOTIDE SEQUENCE</scope>
    <source>
        <strain evidence="4">Huo1</strain>
        <tissue evidence="4">Leaf</tissue>
    </source>
</reference>
<feature type="compositionally biased region" description="Basic residues" evidence="2">
    <location>
        <begin position="32"/>
        <end position="48"/>
    </location>
</feature>
<dbReference type="AlphaFoldDB" id="A0A8X8X7M1"/>
<feature type="compositionally biased region" description="Basic and acidic residues" evidence="2">
    <location>
        <begin position="292"/>
        <end position="306"/>
    </location>
</feature>
<feature type="region of interest" description="Disordered" evidence="2">
    <location>
        <begin position="25"/>
        <end position="56"/>
    </location>
</feature>
<feature type="region of interest" description="Disordered" evidence="2">
    <location>
        <begin position="128"/>
        <end position="192"/>
    </location>
</feature>
<evidence type="ECO:0000313" key="4">
    <source>
        <dbReference type="EMBL" id="KAG6407644.1"/>
    </source>
</evidence>
<accession>A0A8X8X7M1</accession>
<keyword evidence="5" id="KW-1185">Reference proteome</keyword>
<reference evidence="4" key="1">
    <citation type="submission" date="2018-01" db="EMBL/GenBank/DDBJ databases">
        <authorList>
            <person name="Mao J.F."/>
        </authorList>
    </citation>
    <scope>NUCLEOTIDE SEQUENCE</scope>
    <source>
        <strain evidence="4">Huo1</strain>
        <tissue evidence="4">Leaf</tissue>
    </source>
</reference>
<dbReference type="InterPro" id="IPR004015">
    <property type="entry name" value="SKI-int_prot_SKIP_SNW-dom"/>
</dbReference>
<dbReference type="Proteomes" id="UP000298416">
    <property type="component" value="Unassembled WGS sequence"/>
</dbReference>
<dbReference type="EMBL" id="PNBA02000011">
    <property type="protein sequence ID" value="KAG6407644.1"/>
    <property type="molecule type" value="Genomic_DNA"/>
</dbReference>
<dbReference type="GO" id="GO:0000398">
    <property type="term" value="P:mRNA splicing, via spliceosome"/>
    <property type="evidence" value="ECO:0007669"/>
    <property type="project" value="InterPro"/>
</dbReference>
<feature type="compositionally biased region" description="Basic and acidic residues" evidence="2">
    <location>
        <begin position="140"/>
        <end position="192"/>
    </location>
</feature>
<evidence type="ECO:0000259" key="3">
    <source>
        <dbReference type="Pfam" id="PF02731"/>
    </source>
</evidence>
<feature type="domain" description="SKI-interacting protein SKIP SNW" evidence="3">
    <location>
        <begin position="50"/>
        <end position="89"/>
    </location>
</feature>
<dbReference type="Pfam" id="PF02731">
    <property type="entry name" value="SKIP_SNW"/>
    <property type="match status" value="1"/>
</dbReference>
<feature type="region of interest" description="Disordered" evidence="2">
    <location>
        <begin position="285"/>
        <end position="307"/>
    </location>
</feature>
<dbReference type="InterPro" id="IPR017862">
    <property type="entry name" value="SKI-int_prot_SKIP"/>
</dbReference>
<evidence type="ECO:0000313" key="5">
    <source>
        <dbReference type="Proteomes" id="UP000298416"/>
    </source>
</evidence>
<name>A0A8X8X7M1_SALSN</name>
<sequence>MEIVYSQHSDLVPVFAKDVAKEDGMDLDEKQKRRLMRQHSKQRLRQSRLYKPSQQSACAKGRIIRVVGMAVDPLEPPKFKHRRVPREEKAREAVAARSKVQKEMMMEEEKKGMELRVLAQKVRIKKSGVASANDGDMSVECERDRDGPKETEEEREERLTRENIHKRVRERRLEAKDGGMGKKGKISRDRDRDISEKVALGMANTGASGGEVMYDQRLFHQEKGMDSGFGSGMDDAYNIYDNGLFTAQSALTTLYNPKKDRDDEMHGGADEQLDKIKCVKVDRAFTGTSERSGPRDRPVEFDKEQDPFGLDQFLKEVKMKESGGSMRDGSDKDLP</sequence>
<evidence type="ECO:0000256" key="2">
    <source>
        <dbReference type="SAM" id="MobiDB-lite"/>
    </source>
</evidence>
<comment type="caution">
    <text evidence="4">The sequence shown here is derived from an EMBL/GenBank/DDBJ whole genome shotgun (WGS) entry which is preliminary data.</text>
</comment>
<organism evidence="4">
    <name type="scientific">Salvia splendens</name>
    <name type="common">Scarlet sage</name>
    <dbReference type="NCBI Taxonomy" id="180675"/>
    <lineage>
        <taxon>Eukaryota</taxon>
        <taxon>Viridiplantae</taxon>
        <taxon>Streptophyta</taxon>
        <taxon>Embryophyta</taxon>
        <taxon>Tracheophyta</taxon>
        <taxon>Spermatophyta</taxon>
        <taxon>Magnoliopsida</taxon>
        <taxon>eudicotyledons</taxon>
        <taxon>Gunneridae</taxon>
        <taxon>Pentapetalae</taxon>
        <taxon>asterids</taxon>
        <taxon>lamiids</taxon>
        <taxon>Lamiales</taxon>
        <taxon>Lamiaceae</taxon>
        <taxon>Nepetoideae</taxon>
        <taxon>Mentheae</taxon>
        <taxon>Salviinae</taxon>
        <taxon>Salvia</taxon>
        <taxon>Salvia subgen. Calosphace</taxon>
        <taxon>core Calosphace</taxon>
    </lineage>
</organism>
<proteinExistence type="inferred from homology"/>
<gene>
    <name evidence="4" type="ORF">SASPL_130640</name>
</gene>
<protein>
    <recommendedName>
        <fullName evidence="3">SKI-interacting protein SKIP SNW domain-containing protein</fullName>
    </recommendedName>
</protein>
<dbReference type="PANTHER" id="PTHR12096">
    <property type="entry name" value="NUCLEAR PROTEIN SKIP-RELATED"/>
    <property type="match status" value="1"/>
</dbReference>
<comment type="similarity">
    <text evidence="1">Belongs to the SNW family.</text>
</comment>
<dbReference type="GO" id="GO:0005681">
    <property type="term" value="C:spliceosomal complex"/>
    <property type="evidence" value="ECO:0007669"/>
    <property type="project" value="InterPro"/>
</dbReference>
<evidence type="ECO:0000256" key="1">
    <source>
        <dbReference type="ARBA" id="ARBA00010197"/>
    </source>
</evidence>